<dbReference type="Proteomes" id="UP000464577">
    <property type="component" value="Chromosome"/>
</dbReference>
<organism evidence="1 2">
    <name type="scientific">Spirosoma endbachense</name>
    <dbReference type="NCBI Taxonomy" id="2666025"/>
    <lineage>
        <taxon>Bacteria</taxon>
        <taxon>Pseudomonadati</taxon>
        <taxon>Bacteroidota</taxon>
        <taxon>Cytophagia</taxon>
        <taxon>Cytophagales</taxon>
        <taxon>Cytophagaceae</taxon>
        <taxon>Spirosoma</taxon>
    </lineage>
</organism>
<reference evidence="1 2" key="1">
    <citation type="submission" date="2019-11" db="EMBL/GenBank/DDBJ databases">
        <title>Spirosoma endbachense sp. nov., isolated from a natural salt meadow.</title>
        <authorList>
            <person name="Rojas J."/>
            <person name="Ambika Manirajan B."/>
            <person name="Ratering S."/>
            <person name="Suarez C."/>
            <person name="Geissler-Plaum R."/>
            <person name="Schnell S."/>
        </authorList>
    </citation>
    <scope>NUCLEOTIDE SEQUENCE [LARGE SCALE GENOMIC DNA]</scope>
    <source>
        <strain evidence="1 2">I-24</strain>
    </source>
</reference>
<dbReference type="AlphaFoldDB" id="A0A6P1VXV4"/>
<keyword evidence="2" id="KW-1185">Reference proteome</keyword>
<dbReference type="KEGG" id="senf:GJR95_24385"/>
<proteinExistence type="predicted"/>
<evidence type="ECO:0000313" key="2">
    <source>
        <dbReference type="Proteomes" id="UP000464577"/>
    </source>
</evidence>
<evidence type="ECO:0000313" key="1">
    <source>
        <dbReference type="EMBL" id="QHV97953.1"/>
    </source>
</evidence>
<dbReference type="RefSeq" id="WP_162388369.1">
    <property type="nucleotide sequence ID" value="NZ_CP045997.1"/>
</dbReference>
<dbReference type="InterPro" id="IPR027417">
    <property type="entry name" value="P-loop_NTPase"/>
</dbReference>
<protein>
    <recommendedName>
        <fullName evidence="3">Phage terminase large subunit N-terminal domain-containing protein</fullName>
    </recommendedName>
</protein>
<gene>
    <name evidence="1" type="ORF">GJR95_24385</name>
</gene>
<dbReference type="EMBL" id="CP045997">
    <property type="protein sequence ID" value="QHV97953.1"/>
    <property type="molecule type" value="Genomic_DNA"/>
</dbReference>
<name>A0A6P1VXV4_9BACT</name>
<evidence type="ECO:0008006" key="3">
    <source>
        <dbReference type="Google" id="ProtNLM"/>
    </source>
</evidence>
<accession>A0A6P1VXV4</accession>
<sequence>MTNKKESIHQVYANAKQLKFMKSRAGRKTFLGGRGSGKTTTSGYTVGQMFEFLPRAKIVLTGLTYVQLDLIVLPEIKNALSRMRYVEYTKSTPWGVYVIGQQPPDNWPKPYSSPGKRGWQYCISFINGFCIQLVSQDRPDSQRGINSDGVIADESATLSEDFLNKIILPAKRANKLAPFAKSHLHLCFYDFTSAPWTVEGGWMLKTEDAWKAELEVRARMTEDEKLKSPPKNLFLESTWEDNRDVLPDNYYADLEATLDALTLDVEVWNRRFTQRPDGFYHSFSTNKHCYVQSYRYEFDDKTKLHLHQTNDYREDRKLEVSLDFNAAICWLVICQEIGREFRTINSIFKKPALNVQTNLIIQLAQAFDATYAKHPIKEVDVWGDPNGKSKNAATSDSNRPFLEQFCDHLIKQGWRVNRRYTGFLYPSHKNKYLLINHLLEEGSERLPKLRFNQNLNKPLLIAVQQTRITGDFNKDKGSETTAKNREYATDGTDAYDYIVWGKYKKLMPSGVKRGFSNSIVIISR</sequence>
<dbReference type="Gene3D" id="3.40.50.300">
    <property type="entry name" value="P-loop containing nucleotide triphosphate hydrolases"/>
    <property type="match status" value="1"/>
</dbReference>